<keyword evidence="2" id="KW-0378">Hydrolase</keyword>
<name>A0A6A4RBV5_9RHOB</name>
<sequence>MFSRRTFLQSTIAAAGTISVLPCLANASGQDLQFADGAVRLTPVSHASLVIETPMGVIYADPVGDPAQYADLPPADLVLITHHHGDHLNNETLAAVMREGTTLISNKGAYDKMTAELADRAEVIGNADTTRFGPIGIEAVAAYNTTEGRLKFHPKGRDNGYVLTIGGMRLYLSADTEDVPEMRALKGIDVALLCMNLPFTMDIKAAASAVNEFKPSVVVPYHYRGKDGGSQDPIAFAGLLDSAIRVEQGDWYGKGKGIV</sequence>
<dbReference type="Pfam" id="PF13483">
    <property type="entry name" value="Lactamase_B_3"/>
    <property type="match status" value="1"/>
</dbReference>
<keyword evidence="1" id="KW-0732">Signal</keyword>
<dbReference type="InterPro" id="IPR050114">
    <property type="entry name" value="UPF0173_UPF0282_UlaG_hydrolase"/>
</dbReference>
<dbReference type="PROSITE" id="PS51318">
    <property type="entry name" value="TAT"/>
    <property type="match status" value="1"/>
</dbReference>
<gene>
    <name evidence="2" type="ORF">GP644_10005</name>
</gene>
<dbReference type="EMBL" id="WSFO01000005">
    <property type="protein sequence ID" value="KAE9630015.1"/>
    <property type="molecule type" value="Genomic_DNA"/>
</dbReference>
<dbReference type="InterPro" id="IPR036866">
    <property type="entry name" value="RibonucZ/Hydroxyglut_hydro"/>
</dbReference>
<evidence type="ECO:0000313" key="2">
    <source>
        <dbReference type="EMBL" id="KAE9630015.1"/>
    </source>
</evidence>
<evidence type="ECO:0000313" key="3">
    <source>
        <dbReference type="Proteomes" id="UP000441586"/>
    </source>
</evidence>
<organism evidence="2 3">
    <name type="scientific">Parasedimentitalea maritima</name>
    <dbReference type="NCBI Taxonomy" id="2578117"/>
    <lineage>
        <taxon>Bacteria</taxon>
        <taxon>Pseudomonadati</taxon>
        <taxon>Pseudomonadota</taxon>
        <taxon>Alphaproteobacteria</taxon>
        <taxon>Rhodobacterales</taxon>
        <taxon>Paracoccaceae</taxon>
        <taxon>Parasedimentitalea</taxon>
    </lineage>
</organism>
<dbReference type="PANTHER" id="PTHR43546:SF3">
    <property type="entry name" value="UPF0173 METAL-DEPENDENT HYDROLASE MJ1163"/>
    <property type="match status" value="1"/>
</dbReference>
<dbReference type="GO" id="GO:0016787">
    <property type="term" value="F:hydrolase activity"/>
    <property type="evidence" value="ECO:0007669"/>
    <property type="project" value="UniProtKB-KW"/>
</dbReference>
<dbReference type="PANTHER" id="PTHR43546">
    <property type="entry name" value="UPF0173 METAL-DEPENDENT HYDROLASE MJ1163-RELATED"/>
    <property type="match status" value="1"/>
</dbReference>
<dbReference type="Gene3D" id="3.60.15.10">
    <property type="entry name" value="Ribonuclease Z/Hydroxyacylglutathione hydrolase-like"/>
    <property type="match status" value="1"/>
</dbReference>
<protein>
    <submittedName>
        <fullName evidence="2">MBL fold metallo-hydrolase</fullName>
    </submittedName>
</protein>
<dbReference type="Proteomes" id="UP000441586">
    <property type="component" value="Unassembled WGS sequence"/>
</dbReference>
<comment type="caution">
    <text evidence="2">The sequence shown here is derived from an EMBL/GenBank/DDBJ whole genome shotgun (WGS) entry which is preliminary data.</text>
</comment>
<feature type="signal peptide" evidence="1">
    <location>
        <begin position="1"/>
        <end position="25"/>
    </location>
</feature>
<feature type="chain" id="PRO_5025617636" evidence="1">
    <location>
        <begin position="26"/>
        <end position="259"/>
    </location>
</feature>
<dbReference type="InterPro" id="IPR006311">
    <property type="entry name" value="TAT_signal"/>
</dbReference>
<dbReference type="RefSeq" id="WP_158979199.1">
    <property type="nucleotide sequence ID" value="NZ_WSFO01000005.1"/>
</dbReference>
<proteinExistence type="predicted"/>
<reference evidence="2 3" key="1">
    <citation type="submission" date="2019-12" db="EMBL/GenBank/DDBJ databases">
        <authorList>
            <person name="Zhang Y.-J."/>
        </authorList>
    </citation>
    <scope>NUCLEOTIDE SEQUENCE [LARGE SCALE GENOMIC DNA]</scope>
    <source>
        <strain evidence="2 3">H18S-6</strain>
    </source>
</reference>
<accession>A0A6A4RBV5</accession>
<dbReference type="AlphaFoldDB" id="A0A6A4RBV5"/>
<evidence type="ECO:0000256" key="1">
    <source>
        <dbReference type="SAM" id="SignalP"/>
    </source>
</evidence>
<dbReference type="SUPFAM" id="SSF56281">
    <property type="entry name" value="Metallo-hydrolase/oxidoreductase"/>
    <property type="match status" value="1"/>
</dbReference>